<sequence length="130" mass="14135">MLSDQGWNGLSGLSPARQAAPFPNDVLIHKRLSSPPSSPGVHPLNLHPSQSITVKSAHLCLPRQRTRRLLLYRRDTRGAFQDVPGFLAPARTVSASVISVVIMIVRSPPYPSFLHASPPASLARSFHPFG</sequence>
<protein>
    <submittedName>
        <fullName evidence="1">Uncharacterized protein</fullName>
    </submittedName>
</protein>
<reference evidence="1 2" key="1">
    <citation type="journal article" date="2024" name="J Genomics">
        <title>Draft genome sequencing and assembly of Favolaschia claudopus CIRM-BRFM 2984 isolated from oak limbs.</title>
        <authorList>
            <person name="Navarro D."/>
            <person name="Drula E."/>
            <person name="Chaduli D."/>
            <person name="Cazenave R."/>
            <person name="Ahrendt S."/>
            <person name="Wang J."/>
            <person name="Lipzen A."/>
            <person name="Daum C."/>
            <person name="Barry K."/>
            <person name="Grigoriev I.V."/>
            <person name="Favel A."/>
            <person name="Rosso M.N."/>
            <person name="Martin F."/>
        </authorList>
    </citation>
    <scope>NUCLEOTIDE SEQUENCE [LARGE SCALE GENOMIC DNA]</scope>
    <source>
        <strain evidence="1 2">CIRM-BRFM 2984</strain>
    </source>
</reference>
<comment type="caution">
    <text evidence="1">The sequence shown here is derived from an EMBL/GenBank/DDBJ whole genome shotgun (WGS) entry which is preliminary data.</text>
</comment>
<proteinExistence type="predicted"/>
<dbReference type="AlphaFoldDB" id="A0AAW0AEH5"/>
<evidence type="ECO:0000313" key="1">
    <source>
        <dbReference type="EMBL" id="KAK7007637.1"/>
    </source>
</evidence>
<organism evidence="1 2">
    <name type="scientific">Favolaschia claudopus</name>
    <dbReference type="NCBI Taxonomy" id="2862362"/>
    <lineage>
        <taxon>Eukaryota</taxon>
        <taxon>Fungi</taxon>
        <taxon>Dikarya</taxon>
        <taxon>Basidiomycota</taxon>
        <taxon>Agaricomycotina</taxon>
        <taxon>Agaricomycetes</taxon>
        <taxon>Agaricomycetidae</taxon>
        <taxon>Agaricales</taxon>
        <taxon>Marasmiineae</taxon>
        <taxon>Mycenaceae</taxon>
        <taxon>Favolaschia</taxon>
    </lineage>
</organism>
<name>A0AAW0AEH5_9AGAR</name>
<evidence type="ECO:0000313" key="2">
    <source>
        <dbReference type="Proteomes" id="UP001362999"/>
    </source>
</evidence>
<keyword evidence="2" id="KW-1185">Reference proteome</keyword>
<dbReference type="Proteomes" id="UP001362999">
    <property type="component" value="Unassembled WGS sequence"/>
</dbReference>
<accession>A0AAW0AEH5</accession>
<gene>
    <name evidence="1" type="ORF">R3P38DRAFT_3212042</name>
</gene>
<dbReference type="EMBL" id="JAWWNJ010000070">
    <property type="protein sequence ID" value="KAK7007637.1"/>
    <property type="molecule type" value="Genomic_DNA"/>
</dbReference>